<keyword evidence="2" id="KW-1133">Transmembrane helix</keyword>
<keyword evidence="2" id="KW-0812">Transmembrane</keyword>
<keyword evidence="4" id="KW-1185">Reference proteome</keyword>
<dbReference type="EMBL" id="RKMH01000011">
    <property type="protein sequence ID" value="RPA58492.1"/>
    <property type="molecule type" value="Genomic_DNA"/>
</dbReference>
<accession>A0A3N4G6S8</accession>
<name>A0A3N4G6S8_9ACTN</name>
<evidence type="ECO:0000256" key="2">
    <source>
        <dbReference type="SAM" id="Phobius"/>
    </source>
</evidence>
<evidence type="ECO:0000256" key="1">
    <source>
        <dbReference type="SAM" id="MobiDB-lite"/>
    </source>
</evidence>
<proteinExistence type="predicted"/>
<feature type="region of interest" description="Disordered" evidence="1">
    <location>
        <begin position="85"/>
        <end position="114"/>
    </location>
</feature>
<dbReference type="AlphaFoldDB" id="A0A3N4G6S8"/>
<protein>
    <submittedName>
        <fullName evidence="3">Uncharacterized protein</fullName>
    </submittedName>
</protein>
<dbReference type="Proteomes" id="UP000267536">
    <property type="component" value="Unassembled WGS sequence"/>
</dbReference>
<sequence length="114" mass="12780">MSRTSRPHPFRSSSFPTLFLAAAVVLMCWDNYCNLVAIIVGIPLLRHHRVLAGVALALPGDRQHRTAAGEPTDGRNRRYLRAPTRPRRRIGTDRRGVRRTGAAHLTPRARVPAR</sequence>
<comment type="caution">
    <text evidence="3">The sequence shown here is derived from an EMBL/GenBank/DDBJ whole genome shotgun (WGS) entry which is preliminary data.</text>
</comment>
<dbReference type="OrthoDB" id="5297508at2"/>
<gene>
    <name evidence="3" type="ORF">EF294_14985</name>
</gene>
<evidence type="ECO:0000313" key="4">
    <source>
        <dbReference type="Proteomes" id="UP000267536"/>
    </source>
</evidence>
<evidence type="ECO:0000313" key="3">
    <source>
        <dbReference type="EMBL" id="RPA58492.1"/>
    </source>
</evidence>
<reference evidence="3 4" key="1">
    <citation type="submission" date="2018-11" db="EMBL/GenBank/DDBJ databases">
        <title>Draft genome sequence of Gordonia sp. RS15-1S isolated from rice stems.</title>
        <authorList>
            <person name="Muangham S."/>
        </authorList>
    </citation>
    <scope>NUCLEOTIDE SEQUENCE [LARGE SCALE GENOMIC DNA]</scope>
    <source>
        <strain evidence="3 4">RS15-1S</strain>
    </source>
</reference>
<keyword evidence="2" id="KW-0472">Membrane</keyword>
<organism evidence="3 4">
    <name type="scientific">Gordonia oryzae</name>
    <dbReference type="NCBI Taxonomy" id="2487349"/>
    <lineage>
        <taxon>Bacteria</taxon>
        <taxon>Bacillati</taxon>
        <taxon>Actinomycetota</taxon>
        <taxon>Actinomycetes</taxon>
        <taxon>Mycobacteriales</taxon>
        <taxon>Gordoniaceae</taxon>
        <taxon>Gordonia</taxon>
    </lineage>
</organism>
<feature type="transmembrane region" description="Helical" evidence="2">
    <location>
        <begin position="20"/>
        <end position="45"/>
    </location>
</feature>